<dbReference type="InterPro" id="IPR006175">
    <property type="entry name" value="YjgF/YER057c/UK114"/>
</dbReference>
<dbReference type="Gene3D" id="3.30.1330.40">
    <property type="entry name" value="RutC-like"/>
    <property type="match status" value="1"/>
</dbReference>
<reference evidence="2" key="1">
    <citation type="journal article" date="2019" name="Int. J. Syst. Evol. Microbiol.">
        <title>The Global Catalogue of Microorganisms (GCM) 10K type strain sequencing project: providing services to taxonomists for standard genome sequencing and annotation.</title>
        <authorList>
            <consortium name="The Broad Institute Genomics Platform"/>
            <consortium name="The Broad Institute Genome Sequencing Center for Infectious Disease"/>
            <person name="Wu L."/>
            <person name="Ma J."/>
        </authorList>
    </citation>
    <scope>NUCLEOTIDE SEQUENCE [LARGE SCALE GENOMIC DNA]</scope>
    <source>
        <strain evidence="2">CCM 7043</strain>
    </source>
</reference>
<dbReference type="RefSeq" id="WP_344730709.1">
    <property type="nucleotide sequence ID" value="NZ_BAAAUS010000070.1"/>
</dbReference>
<evidence type="ECO:0000313" key="1">
    <source>
        <dbReference type="EMBL" id="MFD1524564.1"/>
    </source>
</evidence>
<keyword evidence="1" id="KW-0378">Hydrolase</keyword>
<organism evidence="1 2">
    <name type="scientific">Pseudonocardia yunnanensis</name>
    <dbReference type="NCBI Taxonomy" id="58107"/>
    <lineage>
        <taxon>Bacteria</taxon>
        <taxon>Bacillati</taxon>
        <taxon>Actinomycetota</taxon>
        <taxon>Actinomycetes</taxon>
        <taxon>Pseudonocardiales</taxon>
        <taxon>Pseudonocardiaceae</taxon>
        <taxon>Pseudonocardia</taxon>
    </lineage>
</organism>
<dbReference type="InterPro" id="IPR035959">
    <property type="entry name" value="RutC-like_sf"/>
</dbReference>
<gene>
    <name evidence="1" type="ORF">ACFSJD_44275</name>
</gene>
<proteinExistence type="predicted"/>
<dbReference type="Proteomes" id="UP001597114">
    <property type="component" value="Unassembled WGS sequence"/>
</dbReference>
<dbReference type="SUPFAM" id="SSF55298">
    <property type="entry name" value="YjgF-like"/>
    <property type="match status" value="1"/>
</dbReference>
<evidence type="ECO:0000313" key="2">
    <source>
        <dbReference type="Proteomes" id="UP001597114"/>
    </source>
</evidence>
<protein>
    <submittedName>
        <fullName evidence="1">RidA family protein</fullName>
        <ecNumber evidence="1">3.5.-.-</ecNumber>
    </submittedName>
</protein>
<keyword evidence="2" id="KW-1185">Reference proteome</keyword>
<dbReference type="EMBL" id="JBHUCO010000086">
    <property type="protein sequence ID" value="MFD1524564.1"/>
    <property type="molecule type" value="Genomic_DNA"/>
</dbReference>
<dbReference type="Pfam" id="PF01042">
    <property type="entry name" value="Ribonuc_L-PSP"/>
    <property type="match status" value="1"/>
</dbReference>
<dbReference type="PANTHER" id="PTHR11803:SF44">
    <property type="entry name" value="RUTC FAMILY PROTEIN YJGH"/>
    <property type="match status" value="1"/>
</dbReference>
<dbReference type="PANTHER" id="PTHR11803">
    <property type="entry name" value="2-IMINOBUTANOATE/2-IMINOPROPANOATE DEAMINASE RIDA"/>
    <property type="match status" value="1"/>
</dbReference>
<comment type="caution">
    <text evidence="1">The sequence shown here is derived from an EMBL/GenBank/DDBJ whole genome shotgun (WGS) entry which is preliminary data.</text>
</comment>
<sequence>MSSENGAAFMAHGDATELYGIPGLPFVPAIRIPSGGDLVFVSGCLGLPIPGDTENDVRSEVRRAFRALSRSLVDAGATLHDVVSVTKFLVDLERDNAVVAEETRVHLPHLPTSTTVEVVRLVPPDLHFEICAVAVVHDRPR</sequence>
<dbReference type="EC" id="3.5.-.-" evidence="1"/>
<name>A0ABW4FDP2_9PSEU</name>
<accession>A0ABW4FDP2</accession>
<dbReference type="GO" id="GO:0016787">
    <property type="term" value="F:hydrolase activity"/>
    <property type="evidence" value="ECO:0007669"/>
    <property type="project" value="UniProtKB-KW"/>
</dbReference>